<evidence type="ECO:0000313" key="14">
    <source>
        <dbReference type="Proteomes" id="UP000009081"/>
    </source>
</evidence>
<evidence type="ECO:0000256" key="3">
    <source>
        <dbReference type="ARBA" id="ARBA00022806"/>
    </source>
</evidence>
<feature type="binding site" evidence="10">
    <location>
        <begin position="36"/>
        <end position="43"/>
    </location>
    <ligand>
        <name>ATP</name>
        <dbReference type="ChEBI" id="CHEBI:30616"/>
    </ligand>
</feature>
<dbReference type="KEGG" id="mea:Mex_1p2804"/>
<dbReference type="InterPro" id="IPR014017">
    <property type="entry name" value="DNA_helicase_UvrD-like_C"/>
</dbReference>
<dbReference type="Gene3D" id="3.40.50.300">
    <property type="entry name" value="P-loop containing nucleotide triphosphate hydrolases"/>
    <property type="match status" value="3"/>
</dbReference>
<feature type="domain" description="UvrD-like helicase C-terminal" evidence="12">
    <location>
        <begin position="289"/>
        <end position="544"/>
    </location>
</feature>
<keyword evidence="14" id="KW-1185">Reference proteome</keyword>
<dbReference type="PANTHER" id="PTHR11070">
    <property type="entry name" value="UVRD / RECB / PCRA DNA HELICASE FAMILY MEMBER"/>
    <property type="match status" value="1"/>
</dbReference>
<dbReference type="GO" id="GO:0005524">
    <property type="term" value="F:ATP binding"/>
    <property type="evidence" value="ECO:0007669"/>
    <property type="project" value="UniProtKB-UniRule"/>
</dbReference>
<dbReference type="eggNOG" id="COG0210">
    <property type="taxonomic scope" value="Bacteria"/>
</dbReference>
<dbReference type="AlphaFoldDB" id="C5ATN3"/>
<name>C5ATN3_METEA</name>
<dbReference type="GO" id="GO:0043138">
    <property type="term" value="F:3'-5' DNA helicase activity"/>
    <property type="evidence" value="ECO:0007669"/>
    <property type="project" value="UniProtKB-EC"/>
</dbReference>
<dbReference type="InterPro" id="IPR014016">
    <property type="entry name" value="UvrD-like_ATP-bd"/>
</dbReference>
<dbReference type="CDD" id="cd17932">
    <property type="entry name" value="DEXQc_UvrD"/>
    <property type="match status" value="1"/>
</dbReference>
<evidence type="ECO:0000256" key="1">
    <source>
        <dbReference type="ARBA" id="ARBA00022741"/>
    </source>
</evidence>
<evidence type="ECO:0000256" key="9">
    <source>
        <dbReference type="ARBA" id="ARBA00048988"/>
    </source>
</evidence>
<feature type="domain" description="UvrD-like helicase ATP-binding" evidence="11">
    <location>
        <begin position="15"/>
        <end position="289"/>
    </location>
</feature>
<dbReference type="EMBL" id="CP001510">
    <property type="protein sequence ID" value="ACS40557.1"/>
    <property type="molecule type" value="Genomic_DNA"/>
</dbReference>
<proteinExistence type="predicted"/>
<evidence type="ECO:0000256" key="4">
    <source>
        <dbReference type="ARBA" id="ARBA00022840"/>
    </source>
</evidence>
<dbReference type="STRING" id="272630.MexAM1_META1p2804"/>
<comment type="catalytic activity">
    <reaction evidence="6">
        <text>Couples ATP hydrolysis with the unwinding of duplex DNA by translocating in the 3'-5' direction.</text>
        <dbReference type="EC" id="5.6.2.4"/>
    </reaction>
</comment>
<evidence type="ECO:0000259" key="11">
    <source>
        <dbReference type="PROSITE" id="PS51198"/>
    </source>
</evidence>
<dbReference type="InterPro" id="IPR000212">
    <property type="entry name" value="DNA_helicase_UvrD/REP"/>
</dbReference>
<dbReference type="PROSITE" id="PS51198">
    <property type="entry name" value="UVRD_HELICASE_ATP_BIND"/>
    <property type="match status" value="1"/>
</dbReference>
<dbReference type="HOGENOM" id="CLU_004585_6_4_5"/>
<keyword evidence="2 10" id="KW-0378">Hydrolase</keyword>
<protein>
    <recommendedName>
        <fullName evidence="7">DNA 3'-5' helicase</fullName>
        <ecNumber evidence="7">5.6.2.4</ecNumber>
    </recommendedName>
    <alternativeName>
        <fullName evidence="8">DNA 3'-5' helicase II</fullName>
    </alternativeName>
</protein>
<dbReference type="OrthoDB" id="5461146at2"/>
<evidence type="ECO:0000313" key="13">
    <source>
        <dbReference type="EMBL" id="ACS40557.1"/>
    </source>
</evidence>
<dbReference type="GO" id="GO:0000725">
    <property type="term" value="P:recombinational repair"/>
    <property type="evidence" value="ECO:0007669"/>
    <property type="project" value="TreeGrafter"/>
</dbReference>
<dbReference type="EC" id="5.6.2.4" evidence="7"/>
<dbReference type="PANTHER" id="PTHR11070:SF2">
    <property type="entry name" value="ATP-DEPENDENT DNA HELICASE SRS2"/>
    <property type="match status" value="1"/>
</dbReference>
<dbReference type="GO" id="GO:0003677">
    <property type="term" value="F:DNA binding"/>
    <property type="evidence" value="ECO:0007669"/>
    <property type="project" value="InterPro"/>
</dbReference>
<evidence type="ECO:0000256" key="5">
    <source>
        <dbReference type="ARBA" id="ARBA00023235"/>
    </source>
</evidence>
<gene>
    <name evidence="13" type="ordered locus">MexAM1_META1p2804</name>
</gene>
<evidence type="ECO:0000256" key="10">
    <source>
        <dbReference type="PROSITE-ProRule" id="PRU00560"/>
    </source>
</evidence>
<dbReference type="Pfam" id="PF13361">
    <property type="entry name" value="UvrD_C"/>
    <property type="match status" value="1"/>
</dbReference>
<dbReference type="RefSeq" id="WP_012753072.1">
    <property type="nucleotide sequence ID" value="NC_012808.1"/>
</dbReference>
<evidence type="ECO:0000256" key="2">
    <source>
        <dbReference type="ARBA" id="ARBA00022801"/>
    </source>
</evidence>
<evidence type="ECO:0000256" key="6">
    <source>
        <dbReference type="ARBA" id="ARBA00034617"/>
    </source>
</evidence>
<keyword evidence="5" id="KW-0413">Isomerase</keyword>
<dbReference type="Pfam" id="PF00580">
    <property type="entry name" value="UvrD-helicase"/>
    <property type="match status" value="2"/>
</dbReference>
<sequence>MATVRPEDWRPQGIDDLEDRAWTALRETGRSVAITAGAGAGKTEILAQKAAYLLQTGICPSPRRILAISFKRDAAATLGDRVRLRVPEAQARRFVSLTCDAWTKGMLDQFRRALPALYVPPSDYGIALPDRDEIRSFLDRVGSRLNRDQFETLLAETAIPLGEQGLDDAVLATLRAYWSQQYGAVPGPMLTLPMINRLVEYVLRTNPRIREALRATYPFVFLDEFQDTTSAQFGLVTTAFDPIGTRVTTVGDVKQRIMGFAGAMPDGFATFRRLFDAREVTLLFNWRSHEELVAVQRVVASQIDPATEPVRARRAKSVDGAHCAIWSFPDRTAEIDAIAGWVASELAEGRLEPQRLAILVRFYANQVEGELRPAFEAHGIRLRNVARSVGGVAIQDLLTEELTILLLPLLRLGTSRHEPGAWTAALRTVGLVRAIRDDDERRLGHVMRDVEALAVALRRLMTDTPPDPALARDLVAMMLEGVGEASVRQATAAYHRETDFLRIRSGFTALLGECLAQASSWSDALDRFEGKGQVPLMTIHKSKGMEFHTMIFFGLDDRSWKGLHRGEAEELNSFFVALTRAEQRAFFTCCTQRGGPIGWLETLLGDAVPKVPGGP</sequence>
<evidence type="ECO:0000259" key="12">
    <source>
        <dbReference type="PROSITE" id="PS51217"/>
    </source>
</evidence>
<organism evidence="13 14">
    <name type="scientific">Methylorubrum extorquens (strain ATCC 14718 / DSM 1338 / JCM 2805 / NCIMB 9133 / AM1)</name>
    <name type="common">Methylobacterium extorquens</name>
    <dbReference type="NCBI Taxonomy" id="272630"/>
    <lineage>
        <taxon>Bacteria</taxon>
        <taxon>Pseudomonadati</taxon>
        <taxon>Pseudomonadota</taxon>
        <taxon>Alphaproteobacteria</taxon>
        <taxon>Hyphomicrobiales</taxon>
        <taxon>Methylobacteriaceae</taxon>
        <taxon>Methylorubrum</taxon>
    </lineage>
</organism>
<comment type="catalytic activity">
    <reaction evidence="9">
        <text>ATP + H2O = ADP + phosphate + H(+)</text>
        <dbReference type="Rhea" id="RHEA:13065"/>
        <dbReference type="ChEBI" id="CHEBI:15377"/>
        <dbReference type="ChEBI" id="CHEBI:15378"/>
        <dbReference type="ChEBI" id="CHEBI:30616"/>
        <dbReference type="ChEBI" id="CHEBI:43474"/>
        <dbReference type="ChEBI" id="CHEBI:456216"/>
        <dbReference type="EC" id="5.6.2.4"/>
    </reaction>
</comment>
<dbReference type="InterPro" id="IPR027417">
    <property type="entry name" value="P-loop_NTPase"/>
</dbReference>
<keyword evidence="1 10" id="KW-0547">Nucleotide-binding</keyword>
<keyword evidence="3 10" id="KW-0347">Helicase</keyword>
<dbReference type="PROSITE" id="PS51217">
    <property type="entry name" value="UVRD_HELICASE_CTER"/>
    <property type="match status" value="1"/>
</dbReference>
<dbReference type="SUPFAM" id="SSF52540">
    <property type="entry name" value="P-loop containing nucleoside triphosphate hydrolases"/>
    <property type="match status" value="1"/>
</dbReference>
<dbReference type="GO" id="GO:0016887">
    <property type="term" value="F:ATP hydrolysis activity"/>
    <property type="evidence" value="ECO:0007669"/>
    <property type="project" value="RHEA"/>
</dbReference>
<evidence type="ECO:0000256" key="7">
    <source>
        <dbReference type="ARBA" id="ARBA00034808"/>
    </source>
</evidence>
<evidence type="ECO:0000256" key="8">
    <source>
        <dbReference type="ARBA" id="ARBA00034923"/>
    </source>
</evidence>
<dbReference type="Proteomes" id="UP000009081">
    <property type="component" value="Chromosome"/>
</dbReference>
<keyword evidence="4 10" id="KW-0067">ATP-binding</keyword>
<reference evidence="13 14" key="1">
    <citation type="journal article" date="2009" name="PLoS ONE">
        <title>Methylobacterium genome sequences: a reference blueprint to investigate microbial metabolism of C1 compounds from natural and industrial sources.</title>
        <authorList>
            <person name="Vuilleumier S."/>
            <person name="Chistoserdova L."/>
            <person name="Lee M.-C."/>
            <person name="Bringel F."/>
            <person name="Lajus A."/>
            <person name="Zhou Y."/>
            <person name="Gourion B."/>
            <person name="Barbe V."/>
            <person name="Chang J."/>
            <person name="Cruveiller S."/>
            <person name="Dossat C."/>
            <person name="Gillett W."/>
            <person name="Gruffaz C."/>
            <person name="Haugen E."/>
            <person name="Hourcade E."/>
            <person name="Levy R."/>
            <person name="Mangenot S."/>
            <person name="Muller E."/>
            <person name="Nadalig T."/>
            <person name="Pagni M."/>
            <person name="Penny C."/>
            <person name="Peyraud R."/>
            <person name="Robinson D.G."/>
            <person name="Roche D."/>
            <person name="Rouy Z."/>
            <person name="Saenampechek C."/>
            <person name="Salvignol G."/>
            <person name="Vallenet D."/>
            <person name="Wu Z."/>
            <person name="Marx C.J."/>
            <person name="Vorholt J.A."/>
            <person name="Olson M.V."/>
            <person name="Kaul R."/>
            <person name="Weissenbach J."/>
            <person name="Medigue C."/>
            <person name="Lidstrom M.E."/>
        </authorList>
    </citation>
    <scope>NUCLEOTIDE SEQUENCE [LARGE SCALE GENOMIC DNA]</scope>
    <source>
        <strain evidence="14">ATCC 14718 / DSM 1338 / JCM 2805 / NCIMB 9133 / AM1</strain>
    </source>
</reference>
<accession>C5ATN3</accession>